<reference evidence="2" key="1">
    <citation type="submission" date="2023-10" db="EMBL/GenBank/DDBJ databases">
        <title>Characterization and whole genome sequencing of a novel strain of Bergeyella porcorum QD2021 isolated from pig.</title>
        <authorList>
            <person name="Liu G."/>
            <person name="Chen C."/>
            <person name="Han X."/>
        </authorList>
    </citation>
    <scope>NUCLEOTIDE SEQUENCE</scope>
    <source>
        <strain evidence="2">QD2021</strain>
    </source>
</reference>
<proteinExistence type="predicted"/>
<dbReference type="EMBL" id="CP136426">
    <property type="protein sequence ID" value="WOC51835.1"/>
    <property type="molecule type" value="Genomic_DNA"/>
</dbReference>
<name>A0AAU0F280_9FLAO</name>
<feature type="domain" description="Ancillary SecYEG translocon subunit/Cell division coordinator CpoB TPR" evidence="1">
    <location>
        <begin position="168"/>
        <end position="270"/>
    </location>
</feature>
<dbReference type="RefSeq" id="WP_327983528.1">
    <property type="nucleotide sequence ID" value="NZ_CP136426.1"/>
</dbReference>
<accession>A0AAU0F280</accession>
<sequence length="277" mass="31847">MKKSIYFLIAVATISVACKSRPNEKKSGALAGFSSYYNTLFNSKDALETEINQRKKNHKENFYDAYIPLLKYDEVTLDQDGEAAAMFNPGARNNASKSASILQISEAKALKAISKYSVMKDGEEKNKQIFNAHLLLAQARLYMGKPLEALDALNYIFTKMPNDKRINLAKIYQAHILTKMNDFYRAHEIFLDLKEQRLKKEYHKLYSIYFSEMLIASGKKEEAVEELEDAFQVNKNREMRSRIAYLRGQLLAELGRNEEARESFTAAYQYANNLNLK</sequence>
<evidence type="ECO:0000259" key="1">
    <source>
        <dbReference type="Pfam" id="PF09976"/>
    </source>
</evidence>
<organism evidence="2 3">
    <name type="scientific">Bergeyella porcorum</name>
    <dbReference type="NCBI Taxonomy" id="1735111"/>
    <lineage>
        <taxon>Bacteria</taxon>
        <taxon>Pseudomonadati</taxon>
        <taxon>Bacteroidota</taxon>
        <taxon>Flavobacteriia</taxon>
        <taxon>Flavobacteriales</taxon>
        <taxon>Weeksellaceae</taxon>
        <taxon>Bergeyella</taxon>
    </lineage>
</organism>
<dbReference type="PROSITE" id="PS51257">
    <property type="entry name" value="PROKAR_LIPOPROTEIN"/>
    <property type="match status" value="1"/>
</dbReference>
<dbReference type="KEGG" id="bpor:BPO_1188"/>
<dbReference type="InterPro" id="IPR018704">
    <property type="entry name" value="SecYEG/CpoB_TPR"/>
</dbReference>
<dbReference type="Gene3D" id="1.25.40.10">
    <property type="entry name" value="Tetratricopeptide repeat domain"/>
    <property type="match status" value="1"/>
</dbReference>
<dbReference type="SUPFAM" id="SSF48452">
    <property type="entry name" value="TPR-like"/>
    <property type="match status" value="1"/>
</dbReference>
<dbReference type="InterPro" id="IPR011990">
    <property type="entry name" value="TPR-like_helical_dom_sf"/>
</dbReference>
<gene>
    <name evidence="2" type="ORF">BPO_1188</name>
</gene>
<evidence type="ECO:0000313" key="2">
    <source>
        <dbReference type="EMBL" id="WOC51835.1"/>
    </source>
</evidence>
<protein>
    <recommendedName>
        <fullName evidence="1">Ancillary SecYEG translocon subunit/Cell division coordinator CpoB TPR domain-containing protein</fullName>
    </recommendedName>
</protein>
<evidence type="ECO:0000313" key="3">
    <source>
        <dbReference type="Proteomes" id="UP001432059"/>
    </source>
</evidence>
<dbReference type="AlphaFoldDB" id="A0AAU0F280"/>
<dbReference type="Pfam" id="PF09976">
    <property type="entry name" value="TPR_21"/>
    <property type="match status" value="1"/>
</dbReference>
<dbReference type="Proteomes" id="UP001432059">
    <property type="component" value="Chromosome"/>
</dbReference>
<keyword evidence="3" id="KW-1185">Reference proteome</keyword>